<keyword evidence="1" id="KW-0805">Transcription regulation</keyword>
<proteinExistence type="predicted"/>
<dbReference type="SMART" id="SM00342">
    <property type="entry name" value="HTH_ARAC"/>
    <property type="match status" value="1"/>
</dbReference>
<dbReference type="InterPro" id="IPR050204">
    <property type="entry name" value="AraC_XylS_family_regulators"/>
</dbReference>
<sequence length="305" mass="34403">MIVLGMPDLPPRPATAANAAYRRSFYARWGRENVVVLGRTRFAEYVPIRHRLSVKRSWGGPEDYLLESRRLTVDEDQLLILNEGATYGSRIASRLQVLSMGVFFRPGLAPEMQAALRQSTAQWLDRGPLAESGPQPGFAENIRPVQGAVGRRLDAMRAAIEAGEDDELWLEEQMQALLAAMWQDETQWRARSQALHGMSASQHAELLRRVDAATDCLHSRYTESLTLDDLAQAARLSKFHLLRAFQRVHGQTPHQMLTQQRVQAARRLMDATELSLDEVARMSGLGTRQTLWRQLRKPAGLTKTP</sequence>
<dbReference type="Gene3D" id="1.10.10.60">
    <property type="entry name" value="Homeodomain-like"/>
    <property type="match status" value="1"/>
</dbReference>
<organism evidence="5 6">
    <name type="scientific">Inhella inkyongensis</name>
    <dbReference type="NCBI Taxonomy" id="392593"/>
    <lineage>
        <taxon>Bacteria</taxon>
        <taxon>Pseudomonadati</taxon>
        <taxon>Pseudomonadota</taxon>
        <taxon>Betaproteobacteria</taxon>
        <taxon>Burkholderiales</taxon>
        <taxon>Sphaerotilaceae</taxon>
        <taxon>Inhella</taxon>
    </lineage>
</organism>
<gene>
    <name evidence="5" type="ORF">HNQ51_000730</name>
</gene>
<accession>A0A840RXK4</accession>
<comment type="caution">
    <text evidence="5">The sequence shown here is derived from an EMBL/GenBank/DDBJ whole genome shotgun (WGS) entry which is preliminary data.</text>
</comment>
<dbReference type="GO" id="GO:0003700">
    <property type="term" value="F:DNA-binding transcription factor activity"/>
    <property type="evidence" value="ECO:0007669"/>
    <property type="project" value="InterPro"/>
</dbReference>
<dbReference type="OrthoDB" id="3631840at2"/>
<evidence type="ECO:0000256" key="3">
    <source>
        <dbReference type="ARBA" id="ARBA00023163"/>
    </source>
</evidence>
<dbReference type="InterPro" id="IPR018060">
    <property type="entry name" value="HTH_AraC"/>
</dbReference>
<dbReference type="PROSITE" id="PS01124">
    <property type="entry name" value="HTH_ARAC_FAMILY_2"/>
    <property type="match status" value="1"/>
</dbReference>
<keyword evidence="6" id="KW-1185">Reference proteome</keyword>
<dbReference type="AlphaFoldDB" id="A0A840RXK4"/>
<reference evidence="5 6" key="1">
    <citation type="submission" date="2020-08" db="EMBL/GenBank/DDBJ databases">
        <title>Genomic Encyclopedia of Type Strains, Phase IV (KMG-IV): sequencing the most valuable type-strain genomes for metagenomic binning, comparative biology and taxonomic classification.</title>
        <authorList>
            <person name="Goeker M."/>
        </authorList>
    </citation>
    <scope>NUCLEOTIDE SEQUENCE [LARGE SCALE GENOMIC DNA]</scope>
    <source>
        <strain evidence="5 6">DSM 23958</strain>
    </source>
</reference>
<dbReference type="InterPro" id="IPR009057">
    <property type="entry name" value="Homeodomain-like_sf"/>
</dbReference>
<dbReference type="Pfam" id="PF12833">
    <property type="entry name" value="HTH_18"/>
    <property type="match status" value="1"/>
</dbReference>
<evidence type="ECO:0000313" key="6">
    <source>
        <dbReference type="Proteomes" id="UP000554837"/>
    </source>
</evidence>
<feature type="domain" description="HTH araC/xylS-type" evidence="4">
    <location>
        <begin position="211"/>
        <end position="305"/>
    </location>
</feature>
<evidence type="ECO:0000256" key="1">
    <source>
        <dbReference type="ARBA" id="ARBA00023015"/>
    </source>
</evidence>
<protein>
    <submittedName>
        <fullName evidence="5">AraC-like DNA-binding protein</fullName>
    </submittedName>
</protein>
<dbReference type="EMBL" id="JACHHO010000001">
    <property type="protein sequence ID" value="MBB5203437.1"/>
    <property type="molecule type" value="Genomic_DNA"/>
</dbReference>
<name>A0A840RXK4_9BURK</name>
<evidence type="ECO:0000313" key="5">
    <source>
        <dbReference type="EMBL" id="MBB5203437.1"/>
    </source>
</evidence>
<evidence type="ECO:0000259" key="4">
    <source>
        <dbReference type="PROSITE" id="PS01124"/>
    </source>
</evidence>
<dbReference type="GO" id="GO:0043565">
    <property type="term" value="F:sequence-specific DNA binding"/>
    <property type="evidence" value="ECO:0007669"/>
    <property type="project" value="InterPro"/>
</dbReference>
<dbReference type="SUPFAM" id="SSF46689">
    <property type="entry name" value="Homeodomain-like"/>
    <property type="match status" value="1"/>
</dbReference>
<keyword evidence="3" id="KW-0804">Transcription</keyword>
<evidence type="ECO:0000256" key="2">
    <source>
        <dbReference type="ARBA" id="ARBA00023125"/>
    </source>
</evidence>
<keyword evidence="2 5" id="KW-0238">DNA-binding</keyword>
<dbReference type="Proteomes" id="UP000554837">
    <property type="component" value="Unassembled WGS sequence"/>
</dbReference>
<dbReference type="PANTHER" id="PTHR46796">
    <property type="entry name" value="HTH-TYPE TRANSCRIPTIONAL ACTIVATOR RHAS-RELATED"/>
    <property type="match status" value="1"/>
</dbReference>